<evidence type="ECO:0000256" key="5">
    <source>
        <dbReference type="ARBA" id="ARBA00022989"/>
    </source>
</evidence>
<comment type="subcellular location">
    <subcellularLocation>
        <location evidence="1">Membrane</location>
        <topology evidence="1">Single-pass membrane protein</topology>
    </subcellularLocation>
</comment>
<dbReference type="GeneID" id="112277982"/>
<proteinExistence type="predicted"/>
<dbReference type="Gene3D" id="3.80.10.10">
    <property type="entry name" value="Ribonuclease Inhibitor"/>
    <property type="match status" value="1"/>
</dbReference>
<dbReference type="RefSeq" id="XP_024366693.1">
    <property type="nucleotide sequence ID" value="XM_024510925.2"/>
</dbReference>
<evidence type="ECO:0000313" key="11">
    <source>
        <dbReference type="Proteomes" id="UP000006727"/>
    </source>
</evidence>
<dbReference type="InterPro" id="IPR032675">
    <property type="entry name" value="LRR_dom_sf"/>
</dbReference>
<evidence type="ECO:0000256" key="7">
    <source>
        <dbReference type="SAM" id="Phobius"/>
    </source>
</evidence>
<keyword evidence="2" id="KW-0433">Leucine-rich repeat</keyword>
<dbReference type="GO" id="GO:0016020">
    <property type="term" value="C:membrane"/>
    <property type="evidence" value="ECO:0007669"/>
    <property type="project" value="UniProtKB-SubCell"/>
</dbReference>
<keyword evidence="4" id="KW-0677">Repeat</keyword>
<dbReference type="Gramene" id="Pp3c26_12890V3.10">
    <property type="protein sequence ID" value="Pp3c26_12890V3.10"/>
    <property type="gene ID" value="Pp3c26_12890"/>
</dbReference>
<feature type="transmembrane region" description="Helical" evidence="7">
    <location>
        <begin position="550"/>
        <end position="571"/>
    </location>
</feature>
<dbReference type="PANTHER" id="PTHR45631">
    <property type="entry name" value="OS07G0107800 PROTEIN-RELATED"/>
    <property type="match status" value="1"/>
</dbReference>
<evidence type="ECO:0000313" key="10">
    <source>
        <dbReference type="EnsemblPlants" id="Pp3c26_12890V3.8"/>
    </source>
</evidence>
<evidence type="ECO:0000256" key="1">
    <source>
        <dbReference type="ARBA" id="ARBA00004167"/>
    </source>
</evidence>
<reference evidence="10" key="3">
    <citation type="submission" date="2020-12" db="UniProtKB">
        <authorList>
            <consortium name="EnsemblPlants"/>
        </authorList>
    </citation>
    <scope>IDENTIFICATION</scope>
</reference>
<dbReference type="FunFam" id="3.80.10.10:FF:000129">
    <property type="entry name" value="Leucine-rich repeat receptor-like kinase"/>
    <property type="match status" value="1"/>
</dbReference>
<feature type="signal peptide" evidence="8">
    <location>
        <begin position="1"/>
        <end position="20"/>
    </location>
</feature>
<dbReference type="InterPro" id="IPR024788">
    <property type="entry name" value="Malectin-like_Carb-bd_dom"/>
</dbReference>
<reference evidence="10 11" key="1">
    <citation type="journal article" date="2008" name="Science">
        <title>The Physcomitrella genome reveals evolutionary insights into the conquest of land by plants.</title>
        <authorList>
            <person name="Rensing S."/>
            <person name="Lang D."/>
            <person name="Zimmer A."/>
            <person name="Terry A."/>
            <person name="Salamov A."/>
            <person name="Shapiro H."/>
            <person name="Nishiyama T."/>
            <person name="Perroud P.-F."/>
            <person name="Lindquist E."/>
            <person name="Kamisugi Y."/>
            <person name="Tanahashi T."/>
            <person name="Sakakibara K."/>
            <person name="Fujita T."/>
            <person name="Oishi K."/>
            <person name="Shin-I T."/>
            <person name="Kuroki Y."/>
            <person name="Toyoda A."/>
            <person name="Suzuki Y."/>
            <person name="Hashimoto A."/>
            <person name="Yamaguchi K."/>
            <person name="Sugano A."/>
            <person name="Kohara Y."/>
            <person name="Fujiyama A."/>
            <person name="Anterola A."/>
            <person name="Aoki S."/>
            <person name="Ashton N."/>
            <person name="Barbazuk W.B."/>
            <person name="Barker E."/>
            <person name="Bennetzen J."/>
            <person name="Bezanilla M."/>
            <person name="Blankenship R."/>
            <person name="Cho S.H."/>
            <person name="Dutcher S."/>
            <person name="Estelle M."/>
            <person name="Fawcett J.A."/>
            <person name="Gundlach H."/>
            <person name="Hanada K."/>
            <person name="Heyl A."/>
            <person name="Hicks K.A."/>
            <person name="Hugh J."/>
            <person name="Lohr M."/>
            <person name="Mayer K."/>
            <person name="Melkozernov A."/>
            <person name="Murata T."/>
            <person name="Nelson D."/>
            <person name="Pils B."/>
            <person name="Prigge M."/>
            <person name="Reiss B."/>
            <person name="Renner T."/>
            <person name="Rombauts S."/>
            <person name="Rushton P."/>
            <person name="Sanderfoot A."/>
            <person name="Schween G."/>
            <person name="Shiu S.-H."/>
            <person name="Stueber K."/>
            <person name="Theodoulou F.L."/>
            <person name="Tu H."/>
            <person name="Van de Peer Y."/>
            <person name="Verrier P.J."/>
            <person name="Waters E."/>
            <person name="Wood A."/>
            <person name="Yang L."/>
            <person name="Cove D."/>
            <person name="Cuming A."/>
            <person name="Hasebe M."/>
            <person name="Lucas S."/>
            <person name="Mishler D.B."/>
            <person name="Reski R."/>
            <person name="Grigoriev I."/>
            <person name="Quatrano R.S."/>
            <person name="Boore J.L."/>
        </authorList>
    </citation>
    <scope>NUCLEOTIDE SEQUENCE [LARGE SCALE GENOMIC DNA]</scope>
    <source>
        <strain evidence="10 11">cv. Gransden 2004</strain>
    </source>
</reference>
<evidence type="ECO:0000256" key="2">
    <source>
        <dbReference type="ARBA" id="ARBA00022614"/>
    </source>
</evidence>
<dbReference type="EnsemblPlants" id="Pp3c26_12890V3.8">
    <property type="protein sequence ID" value="Pp3c26_12890V3.8"/>
    <property type="gene ID" value="Pp3c26_12890"/>
</dbReference>
<keyword evidence="3 7" id="KW-0812">Transmembrane</keyword>
<dbReference type="KEGG" id="ppp:112277982"/>
<feature type="chain" id="PRO_5044657786" description="Malectin-like domain-containing protein" evidence="8">
    <location>
        <begin position="21"/>
        <end position="627"/>
    </location>
</feature>
<dbReference type="PROSITE" id="PS51450">
    <property type="entry name" value="LRR"/>
    <property type="match status" value="1"/>
</dbReference>
<dbReference type="OrthoDB" id="1060944at2759"/>
<dbReference type="Gramene" id="Pp3c26_12890V3.8">
    <property type="protein sequence ID" value="Pp3c26_12890V3.8"/>
    <property type="gene ID" value="Pp3c26_12890"/>
</dbReference>
<gene>
    <name evidence="10" type="primary">LOC112277982</name>
</gene>
<evidence type="ECO:0000256" key="8">
    <source>
        <dbReference type="SAM" id="SignalP"/>
    </source>
</evidence>
<name>A0A7I4CWV6_PHYPA</name>
<keyword evidence="5 7" id="KW-1133">Transmembrane helix</keyword>
<dbReference type="AlphaFoldDB" id="A0A7I4CWV6"/>
<evidence type="ECO:0000259" key="9">
    <source>
        <dbReference type="Pfam" id="PF12819"/>
    </source>
</evidence>
<reference evidence="10 11" key="2">
    <citation type="journal article" date="2018" name="Plant J.">
        <title>The Physcomitrella patens chromosome-scale assembly reveals moss genome structure and evolution.</title>
        <authorList>
            <person name="Lang D."/>
            <person name="Ullrich K.K."/>
            <person name="Murat F."/>
            <person name="Fuchs J."/>
            <person name="Jenkins J."/>
            <person name="Haas F.B."/>
            <person name="Piednoel M."/>
            <person name="Gundlach H."/>
            <person name="Van Bel M."/>
            <person name="Meyberg R."/>
            <person name="Vives C."/>
            <person name="Morata J."/>
            <person name="Symeonidi A."/>
            <person name="Hiss M."/>
            <person name="Muchero W."/>
            <person name="Kamisugi Y."/>
            <person name="Saleh O."/>
            <person name="Blanc G."/>
            <person name="Decker E.L."/>
            <person name="van Gessel N."/>
            <person name="Grimwood J."/>
            <person name="Hayes R.D."/>
            <person name="Graham S.W."/>
            <person name="Gunter L.E."/>
            <person name="McDaniel S.F."/>
            <person name="Hoernstein S.N.W."/>
            <person name="Larsson A."/>
            <person name="Li F.W."/>
            <person name="Perroud P.F."/>
            <person name="Phillips J."/>
            <person name="Ranjan P."/>
            <person name="Rokshar D.S."/>
            <person name="Rothfels C.J."/>
            <person name="Schneider L."/>
            <person name="Shu S."/>
            <person name="Stevenson D.W."/>
            <person name="Thummler F."/>
            <person name="Tillich M."/>
            <person name="Villarreal Aguilar J.C."/>
            <person name="Widiez T."/>
            <person name="Wong G.K."/>
            <person name="Wymore A."/>
            <person name="Zhang Y."/>
            <person name="Zimmer A.D."/>
            <person name="Quatrano R.S."/>
            <person name="Mayer K.F.X."/>
            <person name="Goodstein D."/>
            <person name="Casacuberta J.M."/>
            <person name="Vandepoele K."/>
            <person name="Reski R."/>
            <person name="Cuming A.C."/>
            <person name="Tuskan G.A."/>
            <person name="Maumus F."/>
            <person name="Salse J."/>
            <person name="Schmutz J."/>
            <person name="Rensing S.A."/>
        </authorList>
    </citation>
    <scope>NUCLEOTIDE SEQUENCE [LARGE SCALE GENOMIC DNA]</scope>
    <source>
        <strain evidence="10 11">cv. Gransden 2004</strain>
    </source>
</reference>
<dbReference type="Gramene" id="Pp3c26_12890V3.9">
    <property type="protein sequence ID" value="Pp3c26_12890V3.9"/>
    <property type="gene ID" value="Pp3c26_12890"/>
</dbReference>
<organism evidence="10 11">
    <name type="scientific">Physcomitrium patens</name>
    <name type="common">Spreading-leaved earth moss</name>
    <name type="synonym">Physcomitrella patens</name>
    <dbReference type="NCBI Taxonomy" id="3218"/>
    <lineage>
        <taxon>Eukaryota</taxon>
        <taxon>Viridiplantae</taxon>
        <taxon>Streptophyta</taxon>
        <taxon>Embryophyta</taxon>
        <taxon>Bryophyta</taxon>
        <taxon>Bryophytina</taxon>
        <taxon>Bryopsida</taxon>
        <taxon>Funariidae</taxon>
        <taxon>Funariales</taxon>
        <taxon>Funariaceae</taxon>
        <taxon>Physcomitrium</taxon>
    </lineage>
</organism>
<evidence type="ECO:0000256" key="3">
    <source>
        <dbReference type="ARBA" id="ARBA00022692"/>
    </source>
</evidence>
<dbReference type="Pfam" id="PF12819">
    <property type="entry name" value="Malectin_like"/>
    <property type="match status" value="1"/>
</dbReference>
<dbReference type="SUPFAM" id="SSF52058">
    <property type="entry name" value="L domain-like"/>
    <property type="match status" value="1"/>
</dbReference>
<dbReference type="EnsemblPlants" id="Pp3c26_12890V3.9">
    <property type="protein sequence ID" value="Pp3c26_12890V3.9"/>
    <property type="gene ID" value="Pp3c26_12890"/>
</dbReference>
<keyword evidence="8" id="KW-0732">Signal</keyword>
<dbReference type="EnsemblPlants" id="Pp3c26_12890V3.10">
    <property type="protein sequence ID" value="Pp3c26_12890V3.10"/>
    <property type="gene ID" value="Pp3c26_12890"/>
</dbReference>
<dbReference type="PANTHER" id="PTHR45631:SF181">
    <property type="entry name" value="RECEPTOR-LIKE PROTEIN 4"/>
    <property type="match status" value="1"/>
</dbReference>
<evidence type="ECO:0000256" key="4">
    <source>
        <dbReference type="ARBA" id="ARBA00022737"/>
    </source>
</evidence>
<keyword evidence="6 7" id="KW-0472">Membrane</keyword>
<dbReference type="InterPro" id="IPR025875">
    <property type="entry name" value="Leu-rich_rpt_4"/>
</dbReference>
<keyword evidence="11" id="KW-1185">Reference proteome</keyword>
<accession>A0A7I4CWV6</accession>
<dbReference type="Gene3D" id="2.60.120.430">
    <property type="entry name" value="Galactose-binding lectin"/>
    <property type="match status" value="2"/>
</dbReference>
<feature type="domain" description="Malectin-like" evidence="9">
    <location>
        <begin position="36"/>
        <end position="369"/>
    </location>
</feature>
<dbReference type="Proteomes" id="UP000006727">
    <property type="component" value="Chromosome 26"/>
</dbReference>
<dbReference type="EMBL" id="ABEU02000026">
    <property type="status" value="NOT_ANNOTATED_CDS"/>
    <property type="molecule type" value="Genomic_DNA"/>
</dbReference>
<evidence type="ECO:0000256" key="6">
    <source>
        <dbReference type="ARBA" id="ARBA00023136"/>
    </source>
</evidence>
<sequence>MDITGAAFVVMAAIICSVFGIPFTAAENEGPFEVRIACGSTVDSVALETGYNWSKDRGYTGGSSAPLNVTNRIAPQLNTLRYFEITDGPDNCYNISVPSGHYLVRFFFSFGAEDNGGREPIFEVSLEGTLVHSLAPGWSSIDSNAYAESLLHITDGAATVCFHSAGHGNPAIASLEILQLYVDAYNMGSSANLNVVMRTVKRVSAGAEESGFGSRVRGDEWGGDRHWATDQDLFVSGCAGEAIHTLARISNFGNPPNVYPEAIYQSATTIGTTSKLSYTVSVQPNQNYSVWLHFAEIHPWITGPNMRVFDVMANGALLFQGIDIVKIVGEPFKALTLNKTVMVTSSNLTISFVAVKGPVAVNALEVFQIIPRGYETQDETVWALHDIKHSLQLPSRLGWNGDPCAPPLHPWEGVSCAFDSKAGAWFVSAVNLNNEGLRGQIGDTWPALRKLQALNLSNNFLEGEISSFGNMTSLTSLDLSHNRLSGLVPASLGKLTLKILLLNDNFLSGELPGAVGALPIRGTIMNVTNNPGLCGIGIRPCSTMPLSVKLAVTLSLTAGLICLVGGGIFCWKRKIAITRPHRHHRDVPYAKARTTFVRDVQLARNVLQNHFSRPAPAYHQVMPFNPY</sequence>
<protein>
    <recommendedName>
        <fullName evidence="9">Malectin-like domain-containing protein</fullName>
    </recommendedName>
</protein>
<dbReference type="Pfam" id="PF12799">
    <property type="entry name" value="LRR_4"/>
    <property type="match status" value="1"/>
</dbReference>
<dbReference type="FunFam" id="2.60.120.430:FF:000009">
    <property type="entry name" value="Receptor like protein 4"/>
    <property type="match status" value="1"/>
</dbReference>
<dbReference type="InterPro" id="IPR001611">
    <property type="entry name" value="Leu-rich_rpt"/>
</dbReference>